<evidence type="ECO:0000313" key="2">
    <source>
        <dbReference type="Proteomes" id="UP000625711"/>
    </source>
</evidence>
<dbReference type="AlphaFoldDB" id="A0A834HSX8"/>
<sequence length="113" mass="12860">MIICRISIDLNLKTIAEQFDHSCSSLILYLSSKESTFTMIHLMGINLFNKGFYWQIHFHNPAQATAKILALYPRRKPKREGILFSIEGSLSIAVAISVENFVSNRNNEAFQPV</sequence>
<dbReference type="EMBL" id="JAACXV010014491">
    <property type="protein sequence ID" value="KAF7266913.1"/>
    <property type="molecule type" value="Genomic_DNA"/>
</dbReference>
<gene>
    <name evidence="1" type="ORF">GWI33_019840</name>
</gene>
<proteinExistence type="predicted"/>
<evidence type="ECO:0000313" key="1">
    <source>
        <dbReference type="EMBL" id="KAF7266913.1"/>
    </source>
</evidence>
<reference evidence="1" key="1">
    <citation type="submission" date="2020-08" db="EMBL/GenBank/DDBJ databases">
        <title>Genome sequencing and assembly of the red palm weevil Rhynchophorus ferrugineus.</title>
        <authorList>
            <person name="Dias G.B."/>
            <person name="Bergman C.M."/>
            <person name="Manee M."/>
        </authorList>
    </citation>
    <scope>NUCLEOTIDE SEQUENCE</scope>
    <source>
        <strain evidence="1">AA-2017</strain>
        <tissue evidence="1">Whole larva</tissue>
    </source>
</reference>
<comment type="caution">
    <text evidence="1">The sequence shown here is derived from an EMBL/GenBank/DDBJ whole genome shotgun (WGS) entry which is preliminary data.</text>
</comment>
<keyword evidence="2" id="KW-1185">Reference proteome</keyword>
<organism evidence="1 2">
    <name type="scientific">Rhynchophorus ferrugineus</name>
    <name type="common">Red palm weevil</name>
    <name type="synonym">Curculio ferrugineus</name>
    <dbReference type="NCBI Taxonomy" id="354439"/>
    <lineage>
        <taxon>Eukaryota</taxon>
        <taxon>Metazoa</taxon>
        <taxon>Ecdysozoa</taxon>
        <taxon>Arthropoda</taxon>
        <taxon>Hexapoda</taxon>
        <taxon>Insecta</taxon>
        <taxon>Pterygota</taxon>
        <taxon>Neoptera</taxon>
        <taxon>Endopterygota</taxon>
        <taxon>Coleoptera</taxon>
        <taxon>Polyphaga</taxon>
        <taxon>Cucujiformia</taxon>
        <taxon>Curculionidae</taxon>
        <taxon>Dryophthorinae</taxon>
        <taxon>Rhynchophorus</taxon>
    </lineage>
</organism>
<name>A0A834HSX8_RHYFE</name>
<accession>A0A834HSX8</accession>
<protein>
    <submittedName>
        <fullName evidence="1">Uncharacterized protein</fullName>
    </submittedName>
</protein>
<dbReference type="Proteomes" id="UP000625711">
    <property type="component" value="Unassembled WGS sequence"/>
</dbReference>